<dbReference type="PRINTS" id="PR00380">
    <property type="entry name" value="KINESINHEAVY"/>
</dbReference>
<keyword evidence="4" id="KW-0206">Cytoskeleton</keyword>
<dbReference type="RefSeq" id="XP_018019294.1">
    <property type="nucleotide sequence ID" value="XM_018163805.1"/>
</dbReference>
<dbReference type="KEGG" id="hazt:108675779"/>
<dbReference type="GO" id="GO:0005874">
    <property type="term" value="C:microtubule"/>
    <property type="evidence" value="ECO:0007669"/>
    <property type="project" value="TreeGrafter"/>
</dbReference>
<dbReference type="OrthoDB" id="3176171at2759"/>
<feature type="compositionally biased region" description="Polar residues" evidence="6">
    <location>
        <begin position="314"/>
        <end position="332"/>
    </location>
</feature>
<dbReference type="GO" id="GO:0005871">
    <property type="term" value="C:kinesin complex"/>
    <property type="evidence" value="ECO:0007669"/>
    <property type="project" value="TreeGrafter"/>
</dbReference>
<evidence type="ECO:0000256" key="2">
    <source>
        <dbReference type="ARBA" id="ARBA00022741"/>
    </source>
</evidence>
<dbReference type="PANTHER" id="PTHR24115">
    <property type="entry name" value="KINESIN-RELATED"/>
    <property type="match status" value="1"/>
</dbReference>
<proteinExistence type="inferred from homology"/>
<dbReference type="SUPFAM" id="SSF52540">
    <property type="entry name" value="P-loop containing nucleoside triphosphate hydrolases"/>
    <property type="match status" value="1"/>
</dbReference>
<dbReference type="PANTHER" id="PTHR24115:SF1004">
    <property type="entry name" value="KINESIN-LIKE PROTEIN KIF15"/>
    <property type="match status" value="1"/>
</dbReference>
<dbReference type="AlphaFoldDB" id="A0A8B7NZN6"/>
<protein>
    <submittedName>
        <fullName evidence="9">Kinesin-like protein KIN-5D</fullName>
    </submittedName>
</protein>
<dbReference type="Gene3D" id="3.40.850.10">
    <property type="entry name" value="Kinesin motor domain"/>
    <property type="match status" value="2"/>
</dbReference>
<keyword evidence="2" id="KW-0547">Nucleotide-binding</keyword>
<dbReference type="GO" id="GO:0005524">
    <property type="term" value="F:ATP binding"/>
    <property type="evidence" value="ECO:0007669"/>
    <property type="project" value="UniProtKB-KW"/>
</dbReference>
<feature type="domain" description="Kinesin motor" evidence="7">
    <location>
        <begin position="1"/>
        <end position="236"/>
    </location>
</feature>
<dbReference type="Proteomes" id="UP000694843">
    <property type="component" value="Unplaced"/>
</dbReference>
<name>A0A8B7NZN6_HYAAZ</name>
<accession>A0A8B7NZN6</accession>
<evidence type="ECO:0000256" key="4">
    <source>
        <dbReference type="ARBA" id="ARBA00023212"/>
    </source>
</evidence>
<keyword evidence="8" id="KW-1185">Reference proteome</keyword>
<feature type="region of interest" description="Disordered" evidence="6">
    <location>
        <begin position="310"/>
        <end position="333"/>
    </location>
</feature>
<dbReference type="Pfam" id="PF00225">
    <property type="entry name" value="Kinesin"/>
    <property type="match status" value="1"/>
</dbReference>
<evidence type="ECO:0000256" key="3">
    <source>
        <dbReference type="ARBA" id="ARBA00022840"/>
    </source>
</evidence>
<dbReference type="InterPro" id="IPR027417">
    <property type="entry name" value="P-loop_NTPase"/>
</dbReference>
<evidence type="ECO:0000259" key="7">
    <source>
        <dbReference type="PROSITE" id="PS50067"/>
    </source>
</evidence>
<evidence type="ECO:0000256" key="6">
    <source>
        <dbReference type="SAM" id="MobiDB-lite"/>
    </source>
</evidence>
<comment type="caution">
    <text evidence="5">Lacks conserved residue(s) required for the propagation of feature annotation.</text>
</comment>
<reference evidence="9" key="1">
    <citation type="submission" date="2025-08" db="UniProtKB">
        <authorList>
            <consortium name="RefSeq"/>
        </authorList>
    </citation>
    <scope>IDENTIFICATION</scope>
    <source>
        <tissue evidence="9">Whole organism</tissue>
    </source>
</reference>
<gene>
    <name evidence="9" type="primary">LOC108675779</name>
</gene>
<evidence type="ECO:0000256" key="1">
    <source>
        <dbReference type="ARBA" id="ARBA00004245"/>
    </source>
</evidence>
<sequence>MEVRKDVPSRKNLRLETTGQAAVVKLTVREINIHHSGLWPDCFWKNIYHGNGAAAGWRLGNNSQGIYDLFEDIEERPRGDISFSFVEIYKEKMKNLLAATGQGAVSKLAFRDVNGSTFIQGLTELPVASYEEAMRDKVVTGRLLLVDLAGSARPAEGAAGEGSSINLGLLSLGRVVDALANSAPHVPYRNSKLTMLLKGTLGGKSDSLIIACVSPECNCAEETHKTLQFVRQALKIGYDPKQARIARLEREVHIDVEGTTAVIGEDLRINPASRRPTMPQLVGPRLKCIASSIDVEGTTAVIGEDLRINPASRRPTTPRSYSNQRGQQVTSSRLKKNQILRLASEESVSGVWDMETVGEQVLY</sequence>
<keyword evidence="4" id="KW-0963">Cytoplasm</keyword>
<dbReference type="GO" id="GO:0007018">
    <property type="term" value="P:microtubule-based movement"/>
    <property type="evidence" value="ECO:0007669"/>
    <property type="project" value="InterPro"/>
</dbReference>
<dbReference type="GeneID" id="108675779"/>
<comment type="similarity">
    <text evidence="5">Belongs to the TRAFAC class myosin-kinesin ATPase superfamily. Kinesin family.</text>
</comment>
<evidence type="ECO:0000313" key="9">
    <source>
        <dbReference type="RefSeq" id="XP_018019294.1"/>
    </source>
</evidence>
<dbReference type="SMART" id="SM00129">
    <property type="entry name" value="KISc"/>
    <property type="match status" value="1"/>
</dbReference>
<dbReference type="GO" id="GO:0003777">
    <property type="term" value="F:microtubule motor activity"/>
    <property type="evidence" value="ECO:0007669"/>
    <property type="project" value="InterPro"/>
</dbReference>
<dbReference type="GO" id="GO:0008017">
    <property type="term" value="F:microtubule binding"/>
    <property type="evidence" value="ECO:0007669"/>
    <property type="project" value="InterPro"/>
</dbReference>
<dbReference type="InterPro" id="IPR027640">
    <property type="entry name" value="Kinesin-like_fam"/>
</dbReference>
<keyword evidence="3" id="KW-0067">ATP-binding</keyword>
<evidence type="ECO:0000256" key="5">
    <source>
        <dbReference type="PROSITE-ProRule" id="PRU00283"/>
    </source>
</evidence>
<dbReference type="InterPro" id="IPR001752">
    <property type="entry name" value="Kinesin_motor_dom"/>
</dbReference>
<dbReference type="GO" id="GO:0016887">
    <property type="term" value="F:ATP hydrolysis activity"/>
    <property type="evidence" value="ECO:0007669"/>
    <property type="project" value="TreeGrafter"/>
</dbReference>
<evidence type="ECO:0000313" key="8">
    <source>
        <dbReference type="Proteomes" id="UP000694843"/>
    </source>
</evidence>
<dbReference type="InterPro" id="IPR036961">
    <property type="entry name" value="Kinesin_motor_dom_sf"/>
</dbReference>
<dbReference type="PROSITE" id="PS50067">
    <property type="entry name" value="KINESIN_MOTOR_2"/>
    <property type="match status" value="1"/>
</dbReference>
<organism evidence="8 9">
    <name type="scientific">Hyalella azteca</name>
    <name type="common">Amphipod</name>
    <dbReference type="NCBI Taxonomy" id="294128"/>
    <lineage>
        <taxon>Eukaryota</taxon>
        <taxon>Metazoa</taxon>
        <taxon>Ecdysozoa</taxon>
        <taxon>Arthropoda</taxon>
        <taxon>Crustacea</taxon>
        <taxon>Multicrustacea</taxon>
        <taxon>Malacostraca</taxon>
        <taxon>Eumalacostraca</taxon>
        <taxon>Peracarida</taxon>
        <taxon>Amphipoda</taxon>
        <taxon>Senticaudata</taxon>
        <taxon>Talitrida</taxon>
        <taxon>Talitroidea</taxon>
        <taxon>Hyalellidae</taxon>
        <taxon>Hyalella</taxon>
    </lineage>
</organism>
<comment type="subcellular location">
    <subcellularLocation>
        <location evidence="1">Cytoplasm</location>
        <location evidence="1">Cytoskeleton</location>
    </subcellularLocation>
</comment>